<evidence type="ECO:0000313" key="1">
    <source>
        <dbReference type="EMBL" id="MCH6164859.1"/>
    </source>
</evidence>
<evidence type="ECO:0000313" key="2">
    <source>
        <dbReference type="Proteomes" id="UP001299970"/>
    </source>
</evidence>
<dbReference type="Proteomes" id="UP001299970">
    <property type="component" value="Unassembled WGS sequence"/>
</dbReference>
<dbReference type="RefSeq" id="WP_241034881.1">
    <property type="nucleotide sequence ID" value="NZ_BAAAJF010000009.1"/>
</dbReference>
<protein>
    <recommendedName>
        <fullName evidence="3">CARDB protein</fullName>
    </recommendedName>
</protein>
<accession>A0ABS9T8L4</accession>
<dbReference type="EMBL" id="JAKXMK010000003">
    <property type="protein sequence ID" value="MCH6164859.1"/>
    <property type="molecule type" value="Genomic_DNA"/>
</dbReference>
<dbReference type="Gene3D" id="2.60.40.10">
    <property type="entry name" value="Immunoglobulins"/>
    <property type="match status" value="1"/>
</dbReference>
<organism evidence="1 2">
    <name type="scientific">Pseudonocardia alaniniphila</name>
    <dbReference type="NCBI Taxonomy" id="75291"/>
    <lineage>
        <taxon>Bacteria</taxon>
        <taxon>Bacillati</taxon>
        <taxon>Actinomycetota</taxon>
        <taxon>Actinomycetes</taxon>
        <taxon>Pseudonocardiales</taxon>
        <taxon>Pseudonocardiaceae</taxon>
        <taxon>Pseudonocardia</taxon>
    </lineage>
</organism>
<reference evidence="1 2" key="1">
    <citation type="submission" date="2022-03" db="EMBL/GenBank/DDBJ databases">
        <title>Pseudonocardia alaer sp. nov., a novel actinomycete isolated from reed forest soil.</title>
        <authorList>
            <person name="Wang L."/>
        </authorList>
    </citation>
    <scope>NUCLEOTIDE SEQUENCE [LARGE SCALE GENOMIC DNA]</scope>
    <source>
        <strain evidence="1 2">Y-16303</strain>
    </source>
</reference>
<keyword evidence="2" id="KW-1185">Reference proteome</keyword>
<evidence type="ECO:0008006" key="3">
    <source>
        <dbReference type="Google" id="ProtNLM"/>
    </source>
</evidence>
<gene>
    <name evidence="1" type="ORF">MMF94_04105</name>
</gene>
<sequence length="458" mass="48850">MGAVFEFASGGISVMPDPGDNPGGHGVPHTDSGVLISFKVRNIGDESRPVRVQVTIDDQFFDEWQSDEIAPGGAAVARISIGRFEAGTHWIHACVLSETGESPRPVRDSEPSLPEPLVEEPLTPELIQAAVETFEKAVRAHVPYAGLADAVRNTAPGAYKSVNRLGWDPDRHLDVIRRELTVCRVVDDSTLREEVWSLQRRLGALGSRPPDHVVLSQDSTTGRWWTVWEPPDARASDVGSPEQVQETGRIVAIQVDGSSAGHGHAAGEQRNVFLHTVENPGIDFGRVLGDSAVSAALAALARDPANTDLREAAADAVAGLRTQSRRDGKAAYSATGAVARTPTADALNGTVAVIRTRAVEIGDHSYQENTIVCALSPTIDAAAVLIDNRDLINGLIDIVCSGAGAREVSAFEDALGADLTATMDRSPALREKRGVVERPAAAGQTLRVRRLRKLAPTR</sequence>
<proteinExistence type="predicted"/>
<comment type="caution">
    <text evidence="1">The sequence shown here is derived from an EMBL/GenBank/DDBJ whole genome shotgun (WGS) entry which is preliminary data.</text>
</comment>
<dbReference type="InterPro" id="IPR013783">
    <property type="entry name" value="Ig-like_fold"/>
</dbReference>
<name>A0ABS9T8L4_9PSEU</name>